<dbReference type="InterPro" id="IPR039425">
    <property type="entry name" value="RNA_pol_sigma-70-like"/>
</dbReference>
<dbReference type="AlphaFoldDB" id="A0A5C5VA23"/>
<dbReference type="InterPro" id="IPR013249">
    <property type="entry name" value="RNA_pol_sigma70_r4_t2"/>
</dbReference>
<keyword evidence="4" id="KW-0804">Transcription</keyword>
<dbReference type="Pfam" id="PF08281">
    <property type="entry name" value="Sigma70_r4_2"/>
    <property type="match status" value="1"/>
</dbReference>
<feature type="domain" description="RNA polymerase sigma-70 region 2" evidence="5">
    <location>
        <begin position="42"/>
        <end position="94"/>
    </location>
</feature>
<evidence type="ECO:0000256" key="3">
    <source>
        <dbReference type="ARBA" id="ARBA00023082"/>
    </source>
</evidence>
<dbReference type="EMBL" id="SIHJ01000001">
    <property type="protein sequence ID" value="TWT35454.1"/>
    <property type="molecule type" value="Genomic_DNA"/>
</dbReference>
<keyword evidence="2" id="KW-0805">Transcription regulation</keyword>
<dbReference type="GO" id="GO:0006352">
    <property type="term" value="P:DNA-templated transcription initiation"/>
    <property type="evidence" value="ECO:0007669"/>
    <property type="project" value="InterPro"/>
</dbReference>
<feature type="domain" description="RNA polymerase sigma factor 70 region 4 type 2" evidence="6">
    <location>
        <begin position="125"/>
        <end position="175"/>
    </location>
</feature>
<organism evidence="7 8">
    <name type="scientific">Posidoniimonas corsicana</name>
    <dbReference type="NCBI Taxonomy" id="1938618"/>
    <lineage>
        <taxon>Bacteria</taxon>
        <taxon>Pseudomonadati</taxon>
        <taxon>Planctomycetota</taxon>
        <taxon>Planctomycetia</taxon>
        <taxon>Pirellulales</taxon>
        <taxon>Lacipirellulaceae</taxon>
        <taxon>Posidoniimonas</taxon>
    </lineage>
</organism>
<evidence type="ECO:0000313" key="7">
    <source>
        <dbReference type="EMBL" id="TWT35454.1"/>
    </source>
</evidence>
<evidence type="ECO:0000259" key="5">
    <source>
        <dbReference type="Pfam" id="PF04542"/>
    </source>
</evidence>
<dbReference type="GO" id="GO:0003677">
    <property type="term" value="F:DNA binding"/>
    <property type="evidence" value="ECO:0007669"/>
    <property type="project" value="InterPro"/>
</dbReference>
<dbReference type="InterPro" id="IPR013325">
    <property type="entry name" value="RNA_pol_sigma_r2"/>
</dbReference>
<name>A0A5C5VA23_9BACT</name>
<gene>
    <name evidence="7" type="ORF">KOR34_03450</name>
</gene>
<evidence type="ECO:0000313" key="8">
    <source>
        <dbReference type="Proteomes" id="UP000316714"/>
    </source>
</evidence>
<dbReference type="SUPFAM" id="SSF88659">
    <property type="entry name" value="Sigma3 and sigma4 domains of RNA polymerase sigma factors"/>
    <property type="match status" value="1"/>
</dbReference>
<comment type="similarity">
    <text evidence="1">Belongs to the sigma-70 factor family. ECF subfamily.</text>
</comment>
<dbReference type="Pfam" id="PF04542">
    <property type="entry name" value="Sigma70_r2"/>
    <property type="match status" value="1"/>
</dbReference>
<dbReference type="PANTHER" id="PTHR43133:SF51">
    <property type="entry name" value="RNA POLYMERASE SIGMA FACTOR"/>
    <property type="match status" value="1"/>
</dbReference>
<accession>A0A5C5VA23</accession>
<sequence length="190" mass="21484">MTDGPTFSTQEGAISRNESESEFVRLLTGAQCSLRGYILALLAGQKKEADDVLQSTNMTIWEKRAEYDHSKPFLPWAMAFAFHRIQAFRRDAARNRLVFSDTLIEMLHAYSEQSLANPPGAQDHLRDCLEKLTPAEQDLIHKRYYGRCSVESLSSMVSKSAGSVANRLFRIREKLRNCIQFGIVQSGHEG</sequence>
<evidence type="ECO:0000259" key="6">
    <source>
        <dbReference type="Pfam" id="PF08281"/>
    </source>
</evidence>
<evidence type="ECO:0000256" key="4">
    <source>
        <dbReference type="ARBA" id="ARBA00023163"/>
    </source>
</evidence>
<dbReference type="InterPro" id="IPR014284">
    <property type="entry name" value="RNA_pol_sigma-70_dom"/>
</dbReference>
<dbReference type="Gene3D" id="1.10.10.10">
    <property type="entry name" value="Winged helix-like DNA-binding domain superfamily/Winged helix DNA-binding domain"/>
    <property type="match status" value="1"/>
</dbReference>
<evidence type="ECO:0000256" key="1">
    <source>
        <dbReference type="ARBA" id="ARBA00010641"/>
    </source>
</evidence>
<dbReference type="InterPro" id="IPR013324">
    <property type="entry name" value="RNA_pol_sigma_r3/r4-like"/>
</dbReference>
<comment type="caution">
    <text evidence="7">The sequence shown here is derived from an EMBL/GenBank/DDBJ whole genome shotgun (WGS) entry which is preliminary data.</text>
</comment>
<keyword evidence="3" id="KW-0731">Sigma factor</keyword>
<evidence type="ECO:0000256" key="2">
    <source>
        <dbReference type="ARBA" id="ARBA00023015"/>
    </source>
</evidence>
<proteinExistence type="inferred from homology"/>
<dbReference type="Proteomes" id="UP000316714">
    <property type="component" value="Unassembled WGS sequence"/>
</dbReference>
<dbReference type="GO" id="GO:0016987">
    <property type="term" value="F:sigma factor activity"/>
    <property type="evidence" value="ECO:0007669"/>
    <property type="project" value="UniProtKB-KW"/>
</dbReference>
<dbReference type="NCBIfam" id="TIGR02937">
    <property type="entry name" value="sigma70-ECF"/>
    <property type="match status" value="1"/>
</dbReference>
<protein>
    <submittedName>
        <fullName evidence="7">RNA polymerase sigma factor</fullName>
    </submittedName>
</protein>
<dbReference type="InterPro" id="IPR007627">
    <property type="entry name" value="RNA_pol_sigma70_r2"/>
</dbReference>
<reference evidence="7 8" key="1">
    <citation type="submission" date="2019-02" db="EMBL/GenBank/DDBJ databases">
        <title>Deep-cultivation of Planctomycetes and their phenomic and genomic characterization uncovers novel biology.</title>
        <authorList>
            <person name="Wiegand S."/>
            <person name="Jogler M."/>
            <person name="Boedeker C."/>
            <person name="Pinto D."/>
            <person name="Vollmers J."/>
            <person name="Rivas-Marin E."/>
            <person name="Kohn T."/>
            <person name="Peeters S.H."/>
            <person name="Heuer A."/>
            <person name="Rast P."/>
            <person name="Oberbeckmann S."/>
            <person name="Bunk B."/>
            <person name="Jeske O."/>
            <person name="Meyerdierks A."/>
            <person name="Storesund J.E."/>
            <person name="Kallscheuer N."/>
            <person name="Luecker S."/>
            <person name="Lage O.M."/>
            <person name="Pohl T."/>
            <person name="Merkel B.J."/>
            <person name="Hornburger P."/>
            <person name="Mueller R.-W."/>
            <person name="Bruemmer F."/>
            <person name="Labrenz M."/>
            <person name="Spormann A.M."/>
            <person name="Op Den Camp H."/>
            <person name="Overmann J."/>
            <person name="Amann R."/>
            <person name="Jetten M.S.M."/>
            <person name="Mascher T."/>
            <person name="Medema M.H."/>
            <person name="Devos D.P."/>
            <person name="Kaster A.-K."/>
            <person name="Ovreas L."/>
            <person name="Rohde M."/>
            <person name="Galperin M.Y."/>
            <person name="Jogler C."/>
        </authorList>
    </citation>
    <scope>NUCLEOTIDE SEQUENCE [LARGE SCALE GENOMIC DNA]</scope>
    <source>
        <strain evidence="7 8">KOR34</strain>
    </source>
</reference>
<dbReference type="NCBIfam" id="TIGR02989">
    <property type="entry name" value="Sig-70_gvs1"/>
    <property type="match status" value="1"/>
</dbReference>
<dbReference type="InterPro" id="IPR014331">
    <property type="entry name" value="RNA_pol_sigma70_ECF_RHOBA"/>
</dbReference>
<keyword evidence="8" id="KW-1185">Reference proteome</keyword>
<dbReference type="RefSeq" id="WP_197531053.1">
    <property type="nucleotide sequence ID" value="NZ_SIHJ01000001.1"/>
</dbReference>
<dbReference type="Gene3D" id="1.10.1740.10">
    <property type="match status" value="1"/>
</dbReference>
<dbReference type="SUPFAM" id="SSF88946">
    <property type="entry name" value="Sigma2 domain of RNA polymerase sigma factors"/>
    <property type="match status" value="1"/>
</dbReference>
<dbReference type="InterPro" id="IPR036388">
    <property type="entry name" value="WH-like_DNA-bd_sf"/>
</dbReference>
<dbReference type="PANTHER" id="PTHR43133">
    <property type="entry name" value="RNA POLYMERASE ECF-TYPE SIGMA FACTO"/>
    <property type="match status" value="1"/>
</dbReference>